<dbReference type="Proteomes" id="UP000198992">
    <property type="component" value="Unassembled WGS sequence"/>
</dbReference>
<evidence type="ECO:0000313" key="2">
    <source>
        <dbReference type="Proteomes" id="UP000198992"/>
    </source>
</evidence>
<organism evidence="1 2">
    <name type="scientific">Bradyrhizobium erythrophlei</name>
    <dbReference type="NCBI Taxonomy" id="1437360"/>
    <lineage>
        <taxon>Bacteria</taxon>
        <taxon>Pseudomonadati</taxon>
        <taxon>Pseudomonadota</taxon>
        <taxon>Alphaproteobacteria</taxon>
        <taxon>Hyphomicrobiales</taxon>
        <taxon>Nitrobacteraceae</taxon>
        <taxon>Bradyrhizobium</taxon>
    </lineage>
</organism>
<proteinExistence type="predicted"/>
<evidence type="ECO:0000313" key="1">
    <source>
        <dbReference type="EMBL" id="SED26273.1"/>
    </source>
</evidence>
<reference evidence="1 2" key="1">
    <citation type="submission" date="2016-10" db="EMBL/GenBank/DDBJ databases">
        <authorList>
            <person name="de Groot N.N."/>
        </authorList>
    </citation>
    <scope>NUCLEOTIDE SEQUENCE [LARGE SCALE GENOMIC DNA]</scope>
    <source>
        <strain evidence="1 2">MT12</strain>
    </source>
</reference>
<dbReference type="RefSeq" id="WP_143046767.1">
    <property type="nucleotide sequence ID" value="NZ_FNTH01000001.1"/>
</dbReference>
<gene>
    <name evidence="1" type="ORF">SAMN05444164_4263</name>
</gene>
<protein>
    <submittedName>
        <fullName evidence="1">Uncharacterized protein</fullName>
    </submittedName>
</protein>
<dbReference type="SUPFAM" id="SSF48452">
    <property type="entry name" value="TPR-like"/>
    <property type="match status" value="1"/>
</dbReference>
<dbReference type="OrthoDB" id="5379851at2"/>
<dbReference type="EMBL" id="FNTH01000001">
    <property type="protein sequence ID" value="SED26273.1"/>
    <property type="molecule type" value="Genomic_DNA"/>
</dbReference>
<dbReference type="AlphaFoldDB" id="A0A1H4Z843"/>
<name>A0A1H4Z843_9BRAD</name>
<dbReference type="InterPro" id="IPR046880">
    <property type="entry name" value="TPR-S"/>
</dbReference>
<dbReference type="Gene3D" id="1.25.40.10">
    <property type="entry name" value="Tetratricopeptide repeat domain"/>
    <property type="match status" value="1"/>
</dbReference>
<dbReference type="InterPro" id="IPR011990">
    <property type="entry name" value="TPR-like_helical_dom_sf"/>
</dbReference>
<dbReference type="Pfam" id="PF20308">
    <property type="entry name" value="TPR-S"/>
    <property type="match status" value="1"/>
</dbReference>
<accession>A0A1H4Z843</accession>
<sequence>MPSCFMIMPYGRKPTQADPKFGPAEIDFNALWDRAYVPAIKALGYQPVRADQDTSALIVSEMLERIYFADLVLADMTIPNGNVYYEVGIRHASQKTGCVLLAADWSKQLFDVVQMRTVRYPLPEGEITEATAAAMQAAIKDPIKTLAAGISPMHQSIPGYPDKVDPRKATVMRGQLAEQAAFQTKIRAVRAAAPDQRMARAQALIATEGSPPATYAKALALLLMLRDCVNDAADWNIVLDFISKLPDRFANEPEVQENRAFAAAQAGDDIQAIAEIQTLIDFAGPTPERLGLMGGRHKRLARAAPADSPRRKEELEKAIDCYQQGMELDLNAYYCSSNLPRLYRARGNPGDEDLAQATVRVAIAACERARRLQLADEWLRPTQLAAAFDLGDPDKAEELAMQVVADGQAKWKVGSVLRDLEASLQYVTDPAKRARLSAVIDRIKTV</sequence>